<organism evidence="1">
    <name type="scientific">uncultured Caudovirales phage</name>
    <dbReference type="NCBI Taxonomy" id="2100421"/>
    <lineage>
        <taxon>Viruses</taxon>
        <taxon>Duplodnaviria</taxon>
        <taxon>Heunggongvirae</taxon>
        <taxon>Uroviricota</taxon>
        <taxon>Caudoviricetes</taxon>
        <taxon>Peduoviridae</taxon>
        <taxon>Maltschvirus</taxon>
        <taxon>Maltschvirus maltsch</taxon>
    </lineage>
</organism>
<reference evidence="1" key="1">
    <citation type="submission" date="2020-05" db="EMBL/GenBank/DDBJ databases">
        <authorList>
            <person name="Chiriac C."/>
            <person name="Salcher M."/>
            <person name="Ghai R."/>
            <person name="Kavagutti S V."/>
        </authorList>
    </citation>
    <scope>NUCLEOTIDE SEQUENCE</scope>
</reference>
<evidence type="ECO:0000313" key="1">
    <source>
        <dbReference type="EMBL" id="CAB4219544.1"/>
    </source>
</evidence>
<accession>A0A6J5SXW7</accession>
<sequence length="83" mass="10009">MPNIEKQFIDSVLSKHPEAEKCLFYLLESDVLNFDRMKYYLIRKRYSELIAKSRNVQKMIIYADIAEEFCTTADQVRQVIHYR</sequence>
<protein>
    <submittedName>
        <fullName evidence="1">Uncharacterized protein</fullName>
    </submittedName>
</protein>
<gene>
    <name evidence="1" type="ORF">UFOVP1615_30</name>
</gene>
<name>A0A6J5SXW7_9CAUD</name>
<dbReference type="EMBL" id="LR797481">
    <property type="protein sequence ID" value="CAB4219544.1"/>
    <property type="molecule type" value="Genomic_DNA"/>
</dbReference>
<proteinExistence type="predicted"/>